<gene>
    <name evidence="1" type="ORF">PQR01_11325</name>
</gene>
<name>A0ACC7NAK0_9BURK</name>
<comment type="caution">
    <text evidence="1">The sequence shown here is derived from an EMBL/GenBank/DDBJ whole genome shotgun (WGS) entry which is preliminary data.</text>
</comment>
<accession>A0ACC7NAK0</accession>
<evidence type="ECO:0000313" key="1">
    <source>
        <dbReference type="EMBL" id="MFM0104048.1"/>
    </source>
</evidence>
<protein>
    <submittedName>
        <fullName evidence="1">Uncharacterized protein</fullName>
    </submittedName>
</protein>
<organism evidence="1 2">
    <name type="scientific">Paraburkholderia rhynchosiae</name>
    <dbReference type="NCBI Taxonomy" id="487049"/>
    <lineage>
        <taxon>Bacteria</taxon>
        <taxon>Pseudomonadati</taxon>
        <taxon>Pseudomonadota</taxon>
        <taxon>Betaproteobacteria</taxon>
        <taxon>Burkholderiales</taxon>
        <taxon>Burkholderiaceae</taxon>
        <taxon>Paraburkholderia</taxon>
    </lineage>
</organism>
<keyword evidence="2" id="KW-1185">Reference proteome</keyword>
<sequence>MAFKLAQSETYQQKIEVQLVGESGKVEKHDFKVTFKRCSNDRLEDLRGKTGKEVLQEVVTGWSGVTDDDGAAIPFNEENFDALLQIPAASFALVKGFWESIVVAREKN</sequence>
<proteinExistence type="predicted"/>
<dbReference type="EMBL" id="JAQQDW010000017">
    <property type="protein sequence ID" value="MFM0104048.1"/>
    <property type="molecule type" value="Genomic_DNA"/>
</dbReference>
<evidence type="ECO:0000313" key="2">
    <source>
        <dbReference type="Proteomes" id="UP001629235"/>
    </source>
</evidence>
<dbReference type="Proteomes" id="UP001629235">
    <property type="component" value="Unassembled WGS sequence"/>
</dbReference>
<reference evidence="1 2" key="1">
    <citation type="journal article" date="2024" name="Chem. Sci.">
        <title>Discovery of megapolipeptins by genome mining of a Burkholderiales bacteria collection.</title>
        <authorList>
            <person name="Paulo B.S."/>
            <person name="Recchia M.J.J."/>
            <person name="Lee S."/>
            <person name="Fergusson C.H."/>
            <person name="Romanowski S.B."/>
            <person name="Hernandez A."/>
            <person name="Krull N."/>
            <person name="Liu D.Y."/>
            <person name="Cavanagh H."/>
            <person name="Bos A."/>
            <person name="Gray C.A."/>
            <person name="Murphy B.T."/>
            <person name="Linington R.G."/>
            <person name="Eustaquio A.S."/>
        </authorList>
    </citation>
    <scope>NUCLEOTIDE SEQUENCE [LARGE SCALE GENOMIC DNA]</scope>
    <source>
        <strain evidence="1 2">RL18-126-BIB-B</strain>
    </source>
</reference>